<feature type="transmembrane region" description="Helical" evidence="2">
    <location>
        <begin position="36"/>
        <end position="53"/>
    </location>
</feature>
<evidence type="ECO:0000313" key="5">
    <source>
        <dbReference type="Proteomes" id="UP000248790"/>
    </source>
</evidence>
<protein>
    <submittedName>
        <fullName evidence="4">Subunit length determinant protein</fullName>
    </submittedName>
</protein>
<evidence type="ECO:0000256" key="2">
    <source>
        <dbReference type="SAM" id="Phobius"/>
    </source>
</evidence>
<keyword evidence="2" id="KW-1133">Transmembrane helix</keyword>
<reference evidence="4 5" key="1">
    <citation type="submission" date="2018-06" db="EMBL/GenBank/DDBJ databases">
        <title>Genomic Encyclopedia of Archaeal and Bacterial Type Strains, Phase II (KMG-II): from individual species to whole genera.</title>
        <authorList>
            <person name="Goeker M."/>
        </authorList>
    </citation>
    <scope>NUCLEOTIDE SEQUENCE [LARGE SCALE GENOMIC DNA]</scope>
    <source>
        <strain evidence="4 5">DSM 21851</strain>
    </source>
</reference>
<dbReference type="PANTHER" id="PTHR32309:SF31">
    <property type="entry name" value="CAPSULAR EXOPOLYSACCHARIDE FAMILY"/>
    <property type="match status" value="1"/>
</dbReference>
<keyword evidence="2" id="KW-0812">Transmembrane</keyword>
<evidence type="ECO:0000313" key="4">
    <source>
        <dbReference type="EMBL" id="RAJ97695.1"/>
    </source>
</evidence>
<feature type="domain" description="Tyrosine-protein kinase G-rich" evidence="3">
    <location>
        <begin position="286"/>
        <end position="359"/>
    </location>
</feature>
<dbReference type="PANTHER" id="PTHR32309">
    <property type="entry name" value="TYROSINE-PROTEIN KINASE"/>
    <property type="match status" value="1"/>
</dbReference>
<accession>A0A327WZ65</accession>
<dbReference type="RefSeq" id="WP_229310647.1">
    <property type="nucleotide sequence ID" value="NZ_QLMC01000003.1"/>
</dbReference>
<dbReference type="AlphaFoldDB" id="A0A327WZ65"/>
<keyword evidence="2" id="KW-0472">Membrane</keyword>
<dbReference type="InterPro" id="IPR032807">
    <property type="entry name" value="GNVR"/>
</dbReference>
<feature type="region of interest" description="Disordered" evidence="1">
    <location>
        <begin position="150"/>
        <end position="169"/>
    </location>
</feature>
<dbReference type="Pfam" id="PF13807">
    <property type="entry name" value="GNVR"/>
    <property type="match status" value="1"/>
</dbReference>
<dbReference type="Proteomes" id="UP000248790">
    <property type="component" value="Unassembled WGS sequence"/>
</dbReference>
<sequence>MSVTTQKPAAGSEMDDDLIQIRPGDIGKFLRRSRKIVLVFAALGAVVGLYYAFSKPDDYKSQVIVMPEVATVTPGGAGGLGSLAGLAGINLDNAAGDVIRPDLYPNVLQSLPFALQVLKQPVYSKNYGATMPLQTYLKRQGQQTAFQRLVGSAGDAPSNSKPASAPLPDPKNYSKALQITPEQEGLAAALINRITTTYERRTGMVTIEVIMPDPVVAATVARLSLEYLTNYITSYRTQKVRNQERFLVQQVEQARRRYQAAEYELESYRDRNRSLYSGLARISEQRLQADYMLAQNVYNDLSRQLEQTKIRVQEETPVFKMLEPPRIPLRPNGPKRMLIIVAAIAAGVFAGLGWTLAKTVLERATVPNKE</sequence>
<proteinExistence type="predicted"/>
<feature type="transmembrane region" description="Helical" evidence="2">
    <location>
        <begin position="337"/>
        <end position="357"/>
    </location>
</feature>
<comment type="caution">
    <text evidence="4">The sequence shown here is derived from an EMBL/GenBank/DDBJ whole genome shotgun (WGS) entry which is preliminary data.</text>
</comment>
<gene>
    <name evidence="4" type="ORF">LX87_02598</name>
</gene>
<evidence type="ECO:0000259" key="3">
    <source>
        <dbReference type="Pfam" id="PF13807"/>
    </source>
</evidence>
<dbReference type="EMBL" id="QLMC01000003">
    <property type="protein sequence ID" value="RAJ97695.1"/>
    <property type="molecule type" value="Genomic_DNA"/>
</dbReference>
<dbReference type="InterPro" id="IPR050445">
    <property type="entry name" value="Bact_polysacc_biosynth/exp"/>
</dbReference>
<keyword evidence="5" id="KW-1185">Reference proteome</keyword>
<evidence type="ECO:0000256" key="1">
    <source>
        <dbReference type="SAM" id="MobiDB-lite"/>
    </source>
</evidence>
<organism evidence="4 5">
    <name type="scientific">Larkinella arboricola</name>
    <dbReference type="NCBI Taxonomy" id="643671"/>
    <lineage>
        <taxon>Bacteria</taxon>
        <taxon>Pseudomonadati</taxon>
        <taxon>Bacteroidota</taxon>
        <taxon>Cytophagia</taxon>
        <taxon>Cytophagales</taxon>
        <taxon>Spirosomataceae</taxon>
        <taxon>Larkinella</taxon>
    </lineage>
</organism>
<name>A0A327WZ65_LARAB</name>